<dbReference type="Pfam" id="PF08044">
    <property type="entry name" value="DUF1707"/>
    <property type="match status" value="1"/>
</dbReference>
<sequence>MNQNDTRAADADRAATAARLAAALGEGRIDLAEFDRRTAVAAAATTVGELASLAADLPVPVEQARAERRRRERAEWLAEWRYWLGGAVIMNAVWAVHSVRDGEPQRYWPVVPLGIWAAILVAVAIWPSEKK</sequence>
<keyword evidence="1" id="KW-0472">Membrane</keyword>
<organism evidence="3 4">
    <name type="scientific">Actinoplanes octamycinicus</name>
    <dbReference type="NCBI Taxonomy" id="135948"/>
    <lineage>
        <taxon>Bacteria</taxon>
        <taxon>Bacillati</taxon>
        <taxon>Actinomycetota</taxon>
        <taxon>Actinomycetes</taxon>
        <taxon>Micromonosporales</taxon>
        <taxon>Micromonosporaceae</taxon>
        <taxon>Actinoplanes</taxon>
    </lineage>
</organism>
<reference evidence="3 4" key="1">
    <citation type="submission" date="2020-08" db="EMBL/GenBank/DDBJ databases">
        <title>Sequencing the genomes of 1000 actinobacteria strains.</title>
        <authorList>
            <person name="Klenk H.-P."/>
        </authorList>
    </citation>
    <scope>NUCLEOTIDE SEQUENCE [LARGE SCALE GENOMIC DNA]</scope>
    <source>
        <strain evidence="3 4">DSM 45809</strain>
    </source>
</reference>
<dbReference type="EMBL" id="JACHNB010000001">
    <property type="protein sequence ID" value="MBB4742239.1"/>
    <property type="molecule type" value="Genomic_DNA"/>
</dbReference>
<dbReference type="PANTHER" id="PTHR40763:SF4">
    <property type="entry name" value="DUF1707 DOMAIN-CONTAINING PROTEIN"/>
    <property type="match status" value="1"/>
</dbReference>
<evidence type="ECO:0000256" key="1">
    <source>
        <dbReference type="SAM" id="Phobius"/>
    </source>
</evidence>
<feature type="domain" description="DUF1707" evidence="2">
    <location>
        <begin position="6"/>
        <end position="58"/>
    </location>
</feature>
<dbReference type="Proteomes" id="UP000546162">
    <property type="component" value="Unassembled WGS sequence"/>
</dbReference>
<comment type="caution">
    <text evidence="3">The sequence shown here is derived from an EMBL/GenBank/DDBJ whole genome shotgun (WGS) entry which is preliminary data.</text>
</comment>
<dbReference type="PANTHER" id="PTHR40763">
    <property type="entry name" value="MEMBRANE PROTEIN-RELATED"/>
    <property type="match status" value="1"/>
</dbReference>
<dbReference type="RefSeq" id="WP_185042638.1">
    <property type="nucleotide sequence ID" value="NZ_BAABFG010000005.1"/>
</dbReference>
<keyword evidence="1" id="KW-1133">Transmembrane helix</keyword>
<feature type="transmembrane region" description="Helical" evidence="1">
    <location>
        <begin position="80"/>
        <end position="100"/>
    </location>
</feature>
<accession>A0A7W7H1I1</accession>
<evidence type="ECO:0000313" key="4">
    <source>
        <dbReference type="Proteomes" id="UP000546162"/>
    </source>
</evidence>
<keyword evidence="1" id="KW-0812">Transmembrane</keyword>
<name>A0A7W7H1I1_9ACTN</name>
<dbReference type="AlphaFoldDB" id="A0A7W7H1I1"/>
<dbReference type="InterPro" id="IPR012551">
    <property type="entry name" value="DUF1707_SHOCT-like"/>
</dbReference>
<protein>
    <recommendedName>
        <fullName evidence="2">DUF1707 domain-containing protein</fullName>
    </recommendedName>
</protein>
<evidence type="ECO:0000313" key="3">
    <source>
        <dbReference type="EMBL" id="MBB4742239.1"/>
    </source>
</evidence>
<evidence type="ECO:0000259" key="2">
    <source>
        <dbReference type="Pfam" id="PF08044"/>
    </source>
</evidence>
<keyword evidence="4" id="KW-1185">Reference proteome</keyword>
<gene>
    <name evidence="3" type="ORF">BJY16_005698</name>
</gene>
<proteinExistence type="predicted"/>
<feature type="transmembrane region" description="Helical" evidence="1">
    <location>
        <begin position="106"/>
        <end position="126"/>
    </location>
</feature>